<dbReference type="Gene3D" id="3.30.1330.10">
    <property type="entry name" value="PurM-like, N-terminal domain"/>
    <property type="match status" value="1"/>
</dbReference>
<dbReference type="SUPFAM" id="SSF55326">
    <property type="entry name" value="PurM N-terminal domain-like"/>
    <property type="match status" value="1"/>
</dbReference>
<dbReference type="InterPro" id="IPR036921">
    <property type="entry name" value="PurM-like_N_sf"/>
</dbReference>
<dbReference type="Proteomes" id="UP001500596">
    <property type="component" value="Unassembled WGS sequence"/>
</dbReference>
<dbReference type="InterPro" id="IPR016188">
    <property type="entry name" value="PurM-like_N"/>
</dbReference>
<organism evidence="2 3">
    <name type="scientific">Microbacterium lacus</name>
    <dbReference type="NCBI Taxonomy" id="415217"/>
    <lineage>
        <taxon>Bacteria</taxon>
        <taxon>Bacillati</taxon>
        <taxon>Actinomycetota</taxon>
        <taxon>Actinomycetes</taxon>
        <taxon>Micrococcales</taxon>
        <taxon>Microbacteriaceae</taxon>
        <taxon>Microbacterium</taxon>
    </lineage>
</organism>
<dbReference type="SUPFAM" id="SSF56042">
    <property type="entry name" value="PurM C-terminal domain-like"/>
    <property type="match status" value="1"/>
</dbReference>
<name>A0ABN2FXW5_9MICO</name>
<evidence type="ECO:0000313" key="2">
    <source>
        <dbReference type="EMBL" id="GAA1661814.1"/>
    </source>
</evidence>
<reference evidence="2 3" key="1">
    <citation type="journal article" date="2019" name="Int. J. Syst. Evol. Microbiol.">
        <title>The Global Catalogue of Microorganisms (GCM) 10K type strain sequencing project: providing services to taxonomists for standard genome sequencing and annotation.</title>
        <authorList>
            <consortium name="The Broad Institute Genomics Platform"/>
            <consortium name="The Broad Institute Genome Sequencing Center for Infectious Disease"/>
            <person name="Wu L."/>
            <person name="Ma J."/>
        </authorList>
    </citation>
    <scope>NUCLEOTIDE SEQUENCE [LARGE SCALE GENOMIC DNA]</scope>
    <source>
        <strain evidence="2 3">JCM 15575</strain>
    </source>
</reference>
<gene>
    <name evidence="2" type="ORF">GCM10009807_01930</name>
</gene>
<evidence type="ECO:0000313" key="3">
    <source>
        <dbReference type="Proteomes" id="UP001500596"/>
    </source>
</evidence>
<dbReference type="EMBL" id="BAAAPK010000001">
    <property type="protein sequence ID" value="GAA1661814.1"/>
    <property type="molecule type" value="Genomic_DNA"/>
</dbReference>
<comment type="caution">
    <text evidence="2">The sequence shown here is derived from an EMBL/GenBank/DDBJ whole genome shotgun (WGS) entry which is preliminary data.</text>
</comment>
<accession>A0ABN2FXW5</accession>
<evidence type="ECO:0000259" key="1">
    <source>
        <dbReference type="Pfam" id="PF00586"/>
    </source>
</evidence>
<proteinExistence type="predicted"/>
<dbReference type="Pfam" id="PF00586">
    <property type="entry name" value="AIRS"/>
    <property type="match status" value="1"/>
</dbReference>
<dbReference type="InterPro" id="IPR036676">
    <property type="entry name" value="PurM-like_C_sf"/>
</dbReference>
<sequence length="270" mass="28146">MNVSEILSGLVGPQSWSGLGLTVTRLRDLVIVDLGSRSLVIACDSNASIGDLPADHLKQDPRITGYSVAKVPLMEVLAVGATPFLIVDNLCCDLLVTGVRILQGIKDIVDEAGLEVMITGSDESNMPTRQTGVGITVMGVLDTAALRVGTARPGDELWVVGRRRSGIGVDAYAERDGSTASAVHVAAATRLPGVHEVLPVGSHGIRFEALELARTANAGVQLRDDVDTDLGASAGASTCFLVACDPERADGLRSLALPLELVGSVRSTEE</sequence>
<feature type="domain" description="PurM-like N-terminal" evidence="1">
    <location>
        <begin position="31"/>
        <end position="140"/>
    </location>
</feature>
<keyword evidence="3" id="KW-1185">Reference proteome</keyword>
<protein>
    <recommendedName>
        <fullName evidence="1">PurM-like N-terminal domain-containing protein</fullName>
    </recommendedName>
</protein>